<dbReference type="Gene3D" id="2.40.30.170">
    <property type="match status" value="1"/>
</dbReference>
<gene>
    <name evidence="8" type="ORF">EAS61_37265</name>
</gene>
<dbReference type="EMBL" id="RKMK01000063">
    <property type="protein sequence ID" value="RXG85012.1"/>
    <property type="molecule type" value="Genomic_DNA"/>
</dbReference>
<dbReference type="RefSeq" id="WP_128957162.1">
    <property type="nucleotide sequence ID" value="NZ_RKMK01000063.1"/>
</dbReference>
<evidence type="ECO:0000313" key="9">
    <source>
        <dbReference type="Proteomes" id="UP000290174"/>
    </source>
</evidence>
<dbReference type="GO" id="GO:0016020">
    <property type="term" value="C:membrane"/>
    <property type="evidence" value="ECO:0007669"/>
    <property type="project" value="InterPro"/>
</dbReference>
<feature type="domain" description="p-hydroxybenzoic acid efflux pump subunit AaeA-like beta-barrel" evidence="7">
    <location>
        <begin position="191"/>
        <end position="284"/>
    </location>
</feature>
<organism evidence="8 9">
    <name type="scientific">Bradyrhizobium zhanjiangense</name>
    <dbReference type="NCBI Taxonomy" id="1325107"/>
    <lineage>
        <taxon>Bacteria</taxon>
        <taxon>Pseudomonadati</taxon>
        <taxon>Pseudomonadota</taxon>
        <taxon>Alphaproteobacteria</taxon>
        <taxon>Hyphomicrobiales</taxon>
        <taxon>Nitrobacteraceae</taxon>
        <taxon>Bradyrhizobium</taxon>
    </lineage>
</organism>
<reference evidence="8 9" key="1">
    <citation type="submission" date="2018-11" db="EMBL/GenBank/DDBJ databases">
        <title>Bradyrhizobium sp. nov., isolated from effective nodules of peanut in China.</title>
        <authorList>
            <person name="Li Y."/>
        </authorList>
    </citation>
    <scope>NUCLEOTIDE SEQUENCE [LARGE SCALE GENOMIC DNA]</scope>
    <source>
        <strain evidence="8 9">CCBAU 51770</strain>
    </source>
</reference>
<accession>A0A4Q0Q6Z0</accession>
<dbReference type="InterPro" id="IPR058625">
    <property type="entry name" value="MdtA-like_BSH"/>
</dbReference>
<evidence type="ECO:0000256" key="1">
    <source>
        <dbReference type="ARBA" id="ARBA00009477"/>
    </source>
</evidence>
<dbReference type="InterPro" id="IPR006143">
    <property type="entry name" value="RND_pump_MFP"/>
</dbReference>
<evidence type="ECO:0000313" key="8">
    <source>
        <dbReference type="EMBL" id="RXG85012.1"/>
    </source>
</evidence>
<name>A0A4Q0Q6Z0_9BRAD</name>
<dbReference type="Proteomes" id="UP000290174">
    <property type="component" value="Unassembled WGS sequence"/>
</dbReference>
<feature type="transmembrane region" description="Helical" evidence="5">
    <location>
        <begin position="7"/>
        <end position="28"/>
    </location>
</feature>
<dbReference type="PANTHER" id="PTHR30367:SF12">
    <property type="entry name" value="P-HYDROXYBENZOIC ACID EFFLUX PUMP SUBUNIT AAEA"/>
    <property type="match status" value="1"/>
</dbReference>
<comment type="similarity">
    <text evidence="1">Belongs to the membrane fusion protein (MFP) (TC 8.A.1) family.</text>
</comment>
<dbReference type="InterPro" id="IPR058634">
    <property type="entry name" value="AaeA-lik-b-barrel"/>
</dbReference>
<dbReference type="NCBIfam" id="TIGR01730">
    <property type="entry name" value="RND_mfp"/>
    <property type="match status" value="1"/>
</dbReference>
<dbReference type="Gene3D" id="2.40.50.100">
    <property type="match status" value="1"/>
</dbReference>
<protein>
    <submittedName>
        <fullName evidence="8">HlyD family secretion protein</fullName>
    </submittedName>
</protein>
<keyword evidence="2 5" id="KW-0812">Transmembrane</keyword>
<evidence type="ECO:0000259" key="6">
    <source>
        <dbReference type="Pfam" id="PF25917"/>
    </source>
</evidence>
<dbReference type="AlphaFoldDB" id="A0A4Q0Q6Z0"/>
<dbReference type="SUPFAM" id="SSF111369">
    <property type="entry name" value="HlyD-like secretion proteins"/>
    <property type="match status" value="1"/>
</dbReference>
<dbReference type="PANTHER" id="PTHR30367">
    <property type="entry name" value="P-HYDROXYBENZOIC ACID EFFLUX PUMP SUBUNIT AAEA-RELATED"/>
    <property type="match status" value="1"/>
</dbReference>
<proteinExistence type="inferred from homology"/>
<evidence type="ECO:0000259" key="7">
    <source>
        <dbReference type="Pfam" id="PF25963"/>
    </source>
</evidence>
<keyword evidence="4 5" id="KW-0472">Membrane</keyword>
<dbReference type="Pfam" id="PF25917">
    <property type="entry name" value="BSH_RND"/>
    <property type="match status" value="1"/>
</dbReference>
<dbReference type="Pfam" id="PF25963">
    <property type="entry name" value="Beta-barrel_AAEA"/>
    <property type="match status" value="1"/>
</dbReference>
<dbReference type="InterPro" id="IPR050393">
    <property type="entry name" value="MFP_Efflux_Pump"/>
</dbReference>
<evidence type="ECO:0000256" key="4">
    <source>
        <dbReference type="ARBA" id="ARBA00023136"/>
    </source>
</evidence>
<dbReference type="GO" id="GO:0022857">
    <property type="term" value="F:transmembrane transporter activity"/>
    <property type="evidence" value="ECO:0007669"/>
    <property type="project" value="InterPro"/>
</dbReference>
<evidence type="ECO:0000256" key="2">
    <source>
        <dbReference type="ARBA" id="ARBA00022692"/>
    </source>
</evidence>
<sequence>MTTERSIPRIVVTGLVVAIAAPIAINLWDHYEEAPWTRDGHVRADVVAVASDVSGLVEEVLIKDNQAVRKGDVLIRLDPQRFRLAVQQAEAVVASREAALERTSNDRTRYEKLSDGVVSQQQRETVRAADLQAKATYNQALADLEIAHLNLIRSEIRAPVSGRVTNLDLRPGAYLPAGRGIMALIETDTVRAEGYFEETKLARIHVGDPADVILMGGSTLRGEVESIARGIEDRERSSGASMLANINPTFSWVRLAQRIPVRIKLHVKNNADELIVGRTVTVWIDSDNSPNPTITKMLGSRILRLLRSAAMPERS</sequence>
<keyword evidence="3 5" id="KW-1133">Transmembrane helix</keyword>
<evidence type="ECO:0000256" key="5">
    <source>
        <dbReference type="SAM" id="Phobius"/>
    </source>
</evidence>
<feature type="domain" description="Multidrug resistance protein MdtA-like barrel-sandwich hybrid" evidence="6">
    <location>
        <begin position="46"/>
        <end position="179"/>
    </location>
</feature>
<evidence type="ECO:0000256" key="3">
    <source>
        <dbReference type="ARBA" id="ARBA00022989"/>
    </source>
</evidence>
<comment type="caution">
    <text evidence="8">The sequence shown here is derived from an EMBL/GenBank/DDBJ whole genome shotgun (WGS) entry which is preliminary data.</text>
</comment>